<protein>
    <submittedName>
        <fullName evidence="1">Uncharacterized protein</fullName>
    </submittedName>
</protein>
<gene>
    <name evidence="1" type="ORF">DFR68_106569</name>
</gene>
<keyword evidence="2" id="KW-1185">Reference proteome</keyword>
<organism evidence="1 2">
    <name type="scientific">Nocardia mexicana</name>
    <dbReference type="NCBI Taxonomy" id="279262"/>
    <lineage>
        <taxon>Bacteria</taxon>
        <taxon>Bacillati</taxon>
        <taxon>Actinomycetota</taxon>
        <taxon>Actinomycetes</taxon>
        <taxon>Mycobacteriales</taxon>
        <taxon>Nocardiaceae</taxon>
        <taxon>Nocardia</taxon>
    </lineage>
</organism>
<evidence type="ECO:0000313" key="2">
    <source>
        <dbReference type="Proteomes" id="UP000255355"/>
    </source>
</evidence>
<dbReference type="Proteomes" id="UP000255355">
    <property type="component" value="Unassembled WGS sequence"/>
</dbReference>
<dbReference type="AlphaFoldDB" id="A0A370H294"/>
<reference evidence="1 2" key="1">
    <citation type="submission" date="2018-07" db="EMBL/GenBank/DDBJ databases">
        <title>Genomic Encyclopedia of Type Strains, Phase IV (KMG-IV): sequencing the most valuable type-strain genomes for metagenomic binning, comparative biology and taxonomic classification.</title>
        <authorList>
            <person name="Goeker M."/>
        </authorList>
    </citation>
    <scope>NUCLEOTIDE SEQUENCE [LARGE SCALE GENOMIC DNA]</scope>
    <source>
        <strain evidence="1 2">DSM 44952</strain>
    </source>
</reference>
<comment type="caution">
    <text evidence="1">The sequence shown here is derived from an EMBL/GenBank/DDBJ whole genome shotgun (WGS) entry which is preliminary data.</text>
</comment>
<sequence length="111" mass="12870">MQGESWNYYEDPARGTYGKTFIPGDEPELDPLPDDMARGDLTDYDYAPLYEYIGKLHRTNRLDDAITRLTSEWDPSGIDRRIEQAKAIADLPKPPPHPSTKRLFWILSLFR</sequence>
<proteinExistence type="predicted"/>
<dbReference type="STRING" id="1210089.GCA_001613165_03975"/>
<dbReference type="EMBL" id="QQAZ01000006">
    <property type="protein sequence ID" value="RDI50130.1"/>
    <property type="molecule type" value="Genomic_DNA"/>
</dbReference>
<dbReference type="RefSeq" id="WP_068021562.1">
    <property type="nucleotide sequence ID" value="NZ_QQAZ01000006.1"/>
</dbReference>
<name>A0A370H294_9NOCA</name>
<accession>A0A370H294</accession>
<evidence type="ECO:0000313" key="1">
    <source>
        <dbReference type="EMBL" id="RDI50130.1"/>
    </source>
</evidence>